<keyword evidence="8" id="KW-0408">Iron</keyword>
<evidence type="ECO:0000256" key="4">
    <source>
        <dbReference type="ARBA" id="ARBA00022559"/>
    </source>
</evidence>
<comment type="cofactor">
    <cofactor evidence="9">
        <name>Ca(2+)</name>
        <dbReference type="ChEBI" id="CHEBI:29108"/>
    </cofactor>
    <text evidence="9">Binds 2 calcium ions per subunit.</text>
</comment>
<feature type="domain" description="Plant heme peroxidase family profile" evidence="11">
    <location>
        <begin position="119"/>
        <end position="232"/>
    </location>
</feature>
<keyword evidence="7" id="KW-0560">Oxidoreductase</keyword>
<reference evidence="12 13" key="1">
    <citation type="journal article" date="2020" name="bioRxiv">
        <title>Sequence and annotation of 42 cannabis genomes reveals extensive copy number variation in cannabinoid synthesis and pathogen resistance genes.</title>
        <authorList>
            <person name="Mckernan K.J."/>
            <person name="Helbert Y."/>
            <person name="Kane L.T."/>
            <person name="Ebling H."/>
            <person name="Zhang L."/>
            <person name="Liu B."/>
            <person name="Eaton Z."/>
            <person name="Mclaughlin S."/>
            <person name="Kingan S."/>
            <person name="Baybayan P."/>
            <person name="Concepcion G."/>
            <person name="Jordan M."/>
            <person name="Riva A."/>
            <person name="Barbazuk W."/>
            <person name="Harkins T."/>
        </authorList>
    </citation>
    <scope>NUCLEOTIDE SEQUENCE [LARGE SCALE GENOMIC DNA]</scope>
    <source>
        <strain evidence="13">cv. Jamaican Lion 4</strain>
        <tissue evidence="12">Leaf</tissue>
    </source>
</reference>
<dbReference type="AlphaFoldDB" id="A0A7J6EBZ3"/>
<proteinExistence type="inferred from homology"/>
<sequence>MFRRLYNFTGKGDTDPALNQDYATELMAKCPPPANPRTTVEMDPKSSLSFDSHYYVGLTEYKGAFSSDAALLTNRRAARLVRSFRDFNTFKMAFGRSMVHMGAIGVLTGCTTSPEKETDPALNQDYATELMAKCPPPANPRTTVKMDAKSSLSFDSYYYVGLTEYKGAFSSDAALLTNRRAARLVRSFRDFNTFKIAFGRSMVHMGATGVLTALSYSSTLSIELFILCECVCSGGLMASSSFNTKDLEDRWRAIQFKKK</sequence>
<evidence type="ECO:0000256" key="9">
    <source>
        <dbReference type="PIRSR" id="PIRSR600823-3"/>
    </source>
</evidence>
<evidence type="ECO:0000256" key="8">
    <source>
        <dbReference type="ARBA" id="ARBA00023004"/>
    </source>
</evidence>
<evidence type="ECO:0000256" key="7">
    <source>
        <dbReference type="ARBA" id="ARBA00023002"/>
    </source>
</evidence>
<dbReference type="Gene3D" id="1.10.420.10">
    <property type="entry name" value="Peroxidase, domain 2"/>
    <property type="match status" value="2"/>
</dbReference>
<comment type="cofactor">
    <cofactor evidence="2">
        <name>heme b</name>
        <dbReference type="ChEBI" id="CHEBI:60344"/>
    </cofactor>
</comment>
<evidence type="ECO:0000256" key="6">
    <source>
        <dbReference type="ARBA" id="ARBA00022723"/>
    </source>
</evidence>
<dbReference type="InterPro" id="IPR002016">
    <property type="entry name" value="Haem_peroxidase"/>
</dbReference>
<gene>
    <name evidence="12" type="ORF">F8388_013004</name>
</gene>
<dbReference type="SUPFAM" id="SSF48113">
    <property type="entry name" value="Heme-dependent peroxidases"/>
    <property type="match status" value="2"/>
</dbReference>
<evidence type="ECO:0000256" key="3">
    <source>
        <dbReference type="ARBA" id="ARBA00012313"/>
    </source>
</evidence>
<keyword evidence="5" id="KW-0349">Heme</keyword>
<comment type="similarity">
    <text evidence="10">Belongs to the peroxidase family.</text>
</comment>
<comment type="catalytic activity">
    <reaction evidence="1">
        <text>2 a phenolic donor + H2O2 = 2 a phenolic radical donor + 2 H2O</text>
        <dbReference type="Rhea" id="RHEA:56136"/>
        <dbReference type="ChEBI" id="CHEBI:15377"/>
        <dbReference type="ChEBI" id="CHEBI:16240"/>
        <dbReference type="ChEBI" id="CHEBI:139520"/>
        <dbReference type="ChEBI" id="CHEBI:139521"/>
        <dbReference type="EC" id="1.11.1.7"/>
    </reaction>
</comment>
<name>A0A7J6EBZ3_CANSA</name>
<dbReference type="Pfam" id="PF00141">
    <property type="entry name" value="peroxidase"/>
    <property type="match status" value="2"/>
</dbReference>
<evidence type="ECO:0000313" key="12">
    <source>
        <dbReference type="EMBL" id="KAF4355229.1"/>
    </source>
</evidence>
<dbReference type="PROSITE" id="PS50873">
    <property type="entry name" value="PEROXIDASE_4"/>
    <property type="match status" value="2"/>
</dbReference>
<protein>
    <recommendedName>
        <fullName evidence="3">peroxidase</fullName>
        <ecNumber evidence="3">1.11.1.7</ecNumber>
    </recommendedName>
</protein>
<dbReference type="GO" id="GO:0006979">
    <property type="term" value="P:response to oxidative stress"/>
    <property type="evidence" value="ECO:0007669"/>
    <property type="project" value="InterPro"/>
</dbReference>
<accession>A0A7J6EBZ3</accession>
<evidence type="ECO:0000256" key="1">
    <source>
        <dbReference type="ARBA" id="ARBA00000189"/>
    </source>
</evidence>
<dbReference type="EC" id="1.11.1.7" evidence="3"/>
<evidence type="ECO:0000259" key="11">
    <source>
        <dbReference type="PROSITE" id="PS50873"/>
    </source>
</evidence>
<evidence type="ECO:0000313" key="13">
    <source>
        <dbReference type="Proteomes" id="UP000525078"/>
    </source>
</evidence>
<dbReference type="InterPro" id="IPR010255">
    <property type="entry name" value="Haem_peroxidase_sf"/>
</dbReference>
<dbReference type="PRINTS" id="PR00461">
    <property type="entry name" value="PLPEROXIDASE"/>
</dbReference>
<dbReference type="Proteomes" id="UP000525078">
    <property type="component" value="Unassembled WGS sequence"/>
</dbReference>
<keyword evidence="4" id="KW-0575">Peroxidase</keyword>
<feature type="binding site" evidence="9">
    <location>
        <position position="51"/>
    </location>
    <ligand>
        <name>Ca(2+)</name>
        <dbReference type="ChEBI" id="CHEBI:29108"/>
        <label>2</label>
    </ligand>
</feature>
<dbReference type="InterPro" id="IPR000823">
    <property type="entry name" value="Peroxidase_pln"/>
</dbReference>
<dbReference type="PANTHER" id="PTHR31235">
    <property type="entry name" value="PEROXIDASE 25-RELATED"/>
    <property type="match status" value="1"/>
</dbReference>
<feature type="binding site" evidence="9">
    <location>
        <position position="43"/>
    </location>
    <ligand>
        <name>Ca(2+)</name>
        <dbReference type="ChEBI" id="CHEBI:29108"/>
        <label>2</label>
    </ligand>
</feature>
<feature type="domain" description="Plant heme peroxidase family profile" evidence="11">
    <location>
        <begin position="1"/>
        <end position="123"/>
    </location>
</feature>
<keyword evidence="9" id="KW-0106">Calcium</keyword>
<evidence type="ECO:0000256" key="10">
    <source>
        <dbReference type="RuleBase" id="RU004241"/>
    </source>
</evidence>
<evidence type="ECO:0000256" key="5">
    <source>
        <dbReference type="ARBA" id="ARBA00022617"/>
    </source>
</evidence>
<organism evidence="12 13">
    <name type="scientific">Cannabis sativa</name>
    <name type="common">Hemp</name>
    <name type="synonym">Marijuana</name>
    <dbReference type="NCBI Taxonomy" id="3483"/>
    <lineage>
        <taxon>Eukaryota</taxon>
        <taxon>Viridiplantae</taxon>
        <taxon>Streptophyta</taxon>
        <taxon>Embryophyta</taxon>
        <taxon>Tracheophyta</taxon>
        <taxon>Spermatophyta</taxon>
        <taxon>Magnoliopsida</taxon>
        <taxon>eudicotyledons</taxon>
        <taxon>Gunneridae</taxon>
        <taxon>Pentapetalae</taxon>
        <taxon>rosids</taxon>
        <taxon>fabids</taxon>
        <taxon>Rosales</taxon>
        <taxon>Cannabaceae</taxon>
        <taxon>Cannabis</taxon>
    </lineage>
</organism>
<dbReference type="GO" id="GO:0046872">
    <property type="term" value="F:metal ion binding"/>
    <property type="evidence" value="ECO:0007669"/>
    <property type="project" value="UniProtKB-KW"/>
</dbReference>
<dbReference type="GO" id="GO:0020037">
    <property type="term" value="F:heme binding"/>
    <property type="evidence" value="ECO:0007669"/>
    <property type="project" value="InterPro"/>
</dbReference>
<dbReference type="EMBL" id="JAATIP010000268">
    <property type="protein sequence ID" value="KAF4355229.1"/>
    <property type="molecule type" value="Genomic_DNA"/>
</dbReference>
<comment type="caution">
    <text evidence="12">The sequence shown here is derived from an EMBL/GenBank/DDBJ whole genome shotgun (WGS) entry which is preliminary data.</text>
</comment>
<keyword evidence="6 9" id="KW-0479">Metal-binding</keyword>
<evidence type="ECO:0000256" key="2">
    <source>
        <dbReference type="ARBA" id="ARBA00001970"/>
    </source>
</evidence>
<dbReference type="GO" id="GO:0140825">
    <property type="term" value="F:lactoperoxidase activity"/>
    <property type="evidence" value="ECO:0007669"/>
    <property type="project" value="UniProtKB-EC"/>
</dbReference>